<feature type="region of interest" description="Disordered" evidence="2">
    <location>
        <begin position="1"/>
        <end position="200"/>
    </location>
</feature>
<comment type="similarity">
    <text evidence="1">Belongs to the RRP15 family.</text>
</comment>
<feature type="compositionally biased region" description="Basic residues" evidence="2">
    <location>
        <begin position="29"/>
        <end position="43"/>
    </location>
</feature>
<feature type="compositionally biased region" description="Basic residues" evidence="2">
    <location>
        <begin position="107"/>
        <end position="118"/>
    </location>
</feature>
<dbReference type="PANTHER" id="PTHR13245">
    <property type="entry name" value="RRP15-LIKE PROTEIN"/>
    <property type="match status" value="1"/>
</dbReference>
<dbReference type="OrthoDB" id="20949at2759"/>
<dbReference type="Proteomes" id="UP000279259">
    <property type="component" value="Unassembled WGS sequence"/>
</dbReference>
<dbReference type="GO" id="GO:0030687">
    <property type="term" value="C:preribosome, large subunit precursor"/>
    <property type="evidence" value="ECO:0007669"/>
    <property type="project" value="TreeGrafter"/>
</dbReference>
<name>A0A427XPK5_9TREE</name>
<proteinExistence type="inferred from homology"/>
<reference evidence="3 4" key="1">
    <citation type="submission" date="2018-11" db="EMBL/GenBank/DDBJ databases">
        <title>Genome sequence of Saitozyma podzolica DSM 27192.</title>
        <authorList>
            <person name="Aliyu H."/>
            <person name="Gorte O."/>
            <person name="Ochsenreither K."/>
        </authorList>
    </citation>
    <scope>NUCLEOTIDE SEQUENCE [LARGE SCALE GENOMIC DNA]</scope>
    <source>
        <strain evidence="3 4">DSM 27192</strain>
    </source>
</reference>
<dbReference type="InterPro" id="IPR012459">
    <property type="entry name" value="Rrp15"/>
</dbReference>
<dbReference type="GO" id="GO:0000460">
    <property type="term" value="P:maturation of 5.8S rRNA"/>
    <property type="evidence" value="ECO:0007669"/>
    <property type="project" value="TreeGrafter"/>
</dbReference>
<dbReference type="STRING" id="1890683.A0A427XPK5"/>
<evidence type="ECO:0000313" key="3">
    <source>
        <dbReference type="EMBL" id="RSH80769.1"/>
    </source>
</evidence>
<organism evidence="3 4">
    <name type="scientific">Saitozyma podzolica</name>
    <dbReference type="NCBI Taxonomy" id="1890683"/>
    <lineage>
        <taxon>Eukaryota</taxon>
        <taxon>Fungi</taxon>
        <taxon>Dikarya</taxon>
        <taxon>Basidiomycota</taxon>
        <taxon>Agaricomycotina</taxon>
        <taxon>Tremellomycetes</taxon>
        <taxon>Tremellales</taxon>
        <taxon>Trimorphomycetaceae</taxon>
        <taxon>Saitozyma</taxon>
    </lineage>
</organism>
<comment type="caution">
    <text evidence="3">The sequence shown here is derived from an EMBL/GenBank/DDBJ whole genome shotgun (WGS) entry which is preliminary data.</text>
</comment>
<dbReference type="EMBL" id="RSCD01000033">
    <property type="protein sequence ID" value="RSH80769.1"/>
    <property type="molecule type" value="Genomic_DNA"/>
</dbReference>
<sequence length="253" mass="27027">MSAPKPKSILKQPTASFPVGPSQSQSHPHGSKPRVGSKLKHTVALRAEDGGSSKSRDTGKTKPRARVVDHDDEDEDEDEDMSAEDEASDEDDDVSTGDEIERAKEKAGRKKAPTKRKAATTADTFGATLTSLLTEPAGGRAGPSKRQRRAVGAAGEEPEHYQAEADAPSFTPSLSLSAPARGSAPILSLSRTTLPPSRKELSLERKAARILKAEKAEREDRARVKDVVEGWALPGGGMEFEKGLRKTAQRGGE</sequence>
<dbReference type="PANTHER" id="PTHR13245:SF14">
    <property type="entry name" value="RRP15-LIKE PROTEIN"/>
    <property type="match status" value="1"/>
</dbReference>
<feature type="compositionally biased region" description="Polar residues" evidence="2">
    <location>
        <begin position="11"/>
        <end position="28"/>
    </location>
</feature>
<evidence type="ECO:0000256" key="1">
    <source>
        <dbReference type="ARBA" id="ARBA00007462"/>
    </source>
</evidence>
<feature type="compositionally biased region" description="Acidic residues" evidence="2">
    <location>
        <begin position="70"/>
        <end position="98"/>
    </location>
</feature>
<accession>A0A427XPK5</accession>
<protein>
    <submittedName>
        <fullName evidence="3">Uncharacterized protein</fullName>
    </submittedName>
</protein>
<evidence type="ECO:0000256" key="2">
    <source>
        <dbReference type="SAM" id="MobiDB-lite"/>
    </source>
</evidence>
<dbReference type="AlphaFoldDB" id="A0A427XPK5"/>
<evidence type="ECO:0000313" key="4">
    <source>
        <dbReference type="Proteomes" id="UP000279259"/>
    </source>
</evidence>
<keyword evidence="4" id="KW-1185">Reference proteome</keyword>
<gene>
    <name evidence="3" type="ORF">EHS25_007105</name>
</gene>
<dbReference type="GO" id="GO:0000470">
    <property type="term" value="P:maturation of LSU-rRNA"/>
    <property type="evidence" value="ECO:0007669"/>
    <property type="project" value="TreeGrafter"/>
</dbReference>
<dbReference type="Pfam" id="PF07890">
    <property type="entry name" value="Rrp15p"/>
    <property type="match status" value="1"/>
</dbReference>
<feature type="compositionally biased region" description="Basic and acidic residues" evidence="2">
    <location>
        <begin position="46"/>
        <end position="60"/>
    </location>
</feature>